<dbReference type="PROSITE" id="PS51253">
    <property type="entry name" value="HTH_CENPB"/>
    <property type="match status" value="1"/>
</dbReference>
<evidence type="ECO:0000256" key="1">
    <source>
        <dbReference type="ARBA" id="ARBA00023125"/>
    </source>
</evidence>
<comment type="caution">
    <text evidence="3">The sequence shown here is derived from an EMBL/GenBank/DDBJ whole genome shotgun (WGS) entry which is preliminary data.</text>
</comment>
<dbReference type="InterPro" id="IPR009057">
    <property type="entry name" value="Homeodomain-like_sf"/>
</dbReference>
<reference evidence="3 4" key="1">
    <citation type="journal article" date="2023" name="BMC Biol.">
        <title>The compact genome of the sponge Oopsacas minuta (Hexactinellida) is lacking key metazoan core genes.</title>
        <authorList>
            <person name="Santini S."/>
            <person name="Schenkelaars Q."/>
            <person name="Jourda C."/>
            <person name="Duchesne M."/>
            <person name="Belahbib H."/>
            <person name="Rocher C."/>
            <person name="Selva M."/>
            <person name="Riesgo A."/>
            <person name="Vervoort M."/>
            <person name="Leys S.P."/>
            <person name="Kodjabachian L."/>
            <person name="Le Bivic A."/>
            <person name="Borchiellini C."/>
            <person name="Claverie J.M."/>
            <person name="Renard E."/>
        </authorList>
    </citation>
    <scope>NUCLEOTIDE SEQUENCE [LARGE SCALE GENOMIC DNA]</scope>
    <source>
        <strain evidence="3">SPO-2</strain>
    </source>
</reference>
<dbReference type="InterPro" id="IPR004875">
    <property type="entry name" value="DDE_SF_endonuclease_dom"/>
</dbReference>
<dbReference type="InterPro" id="IPR006600">
    <property type="entry name" value="HTH_CenpB_DNA-bd_dom"/>
</dbReference>
<evidence type="ECO:0000313" key="4">
    <source>
        <dbReference type="Proteomes" id="UP001165289"/>
    </source>
</evidence>
<dbReference type="EMBL" id="JAKMXF010000329">
    <property type="protein sequence ID" value="KAI6648576.1"/>
    <property type="molecule type" value="Genomic_DNA"/>
</dbReference>
<dbReference type="InterPro" id="IPR050863">
    <property type="entry name" value="CenT-Element_Derived"/>
</dbReference>
<proteinExistence type="predicted"/>
<keyword evidence="4" id="KW-1185">Reference proteome</keyword>
<dbReference type="SMART" id="SM00674">
    <property type="entry name" value="CENPB"/>
    <property type="match status" value="1"/>
</dbReference>
<sequence>MKLGKFVEIDEALYMWFRQERGKGSPISGPLLAEKANILYNFLYPENLITFAASYGYLTRFKKSYHMRNLAIAGELSTDVECVVIFVDEFKLLTTGYTSDQIFKLDETGLYYCILPEKTLVSWFEQLAAGYKQIKGRITTNLCSNANGSIKLPLLVIGKAAKPRCFNNIEVNSLLSCISIRQMLG</sequence>
<dbReference type="Gene3D" id="1.10.10.60">
    <property type="entry name" value="Homeodomain-like"/>
    <property type="match status" value="1"/>
</dbReference>
<gene>
    <name evidence="3" type="ORF">LOD99_8056</name>
</gene>
<dbReference type="GO" id="GO:0003677">
    <property type="term" value="F:DNA binding"/>
    <property type="evidence" value="ECO:0007669"/>
    <property type="project" value="UniProtKB-KW"/>
</dbReference>
<dbReference type="Pfam" id="PF03184">
    <property type="entry name" value="DDE_1"/>
    <property type="match status" value="1"/>
</dbReference>
<dbReference type="GO" id="GO:0005634">
    <property type="term" value="C:nucleus"/>
    <property type="evidence" value="ECO:0007669"/>
    <property type="project" value="TreeGrafter"/>
</dbReference>
<evidence type="ECO:0000259" key="2">
    <source>
        <dbReference type="PROSITE" id="PS51253"/>
    </source>
</evidence>
<keyword evidence="1" id="KW-0238">DNA-binding</keyword>
<name>A0AAV7JIJ0_9METZ</name>
<feature type="domain" description="HTH CENPB-type" evidence="2">
    <location>
        <begin position="1"/>
        <end position="71"/>
    </location>
</feature>
<organism evidence="3 4">
    <name type="scientific">Oopsacas minuta</name>
    <dbReference type="NCBI Taxonomy" id="111878"/>
    <lineage>
        <taxon>Eukaryota</taxon>
        <taxon>Metazoa</taxon>
        <taxon>Porifera</taxon>
        <taxon>Hexactinellida</taxon>
        <taxon>Hexasterophora</taxon>
        <taxon>Lyssacinosida</taxon>
        <taxon>Leucopsacidae</taxon>
        <taxon>Oopsacas</taxon>
    </lineage>
</organism>
<accession>A0AAV7JIJ0</accession>
<dbReference type="SUPFAM" id="SSF46689">
    <property type="entry name" value="Homeodomain-like"/>
    <property type="match status" value="1"/>
</dbReference>
<dbReference type="PANTHER" id="PTHR19303">
    <property type="entry name" value="TRANSPOSON"/>
    <property type="match status" value="1"/>
</dbReference>
<protein>
    <submittedName>
        <fullName evidence="3">Jerky protein homolog-like</fullName>
    </submittedName>
</protein>
<evidence type="ECO:0000313" key="3">
    <source>
        <dbReference type="EMBL" id="KAI6648576.1"/>
    </source>
</evidence>
<dbReference type="Proteomes" id="UP001165289">
    <property type="component" value="Unassembled WGS sequence"/>
</dbReference>
<dbReference type="PANTHER" id="PTHR19303:SF73">
    <property type="entry name" value="PROTEIN PDC2"/>
    <property type="match status" value="1"/>
</dbReference>
<dbReference type="Pfam" id="PF03221">
    <property type="entry name" value="HTH_Tnp_Tc5"/>
    <property type="match status" value="1"/>
</dbReference>
<dbReference type="AlphaFoldDB" id="A0AAV7JIJ0"/>